<dbReference type="RefSeq" id="XP_056683329.1">
    <property type="nucleotide sequence ID" value="XM_056827351.1"/>
</dbReference>
<name>A0ABM3QIZ3_SPIOL</name>
<reference evidence="1" key="1">
    <citation type="journal article" date="2021" name="Nat. Commun.">
        <title>Genomic analyses provide insights into spinach domestication and the genetic basis of agronomic traits.</title>
        <authorList>
            <person name="Cai X."/>
            <person name="Sun X."/>
            <person name="Xu C."/>
            <person name="Sun H."/>
            <person name="Wang X."/>
            <person name="Ge C."/>
            <person name="Zhang Z."/>
            <person name="Wang Q."/>
            <person name="Fei Z."/>
            <person name="Jiao C."/>
            <person name="Wang Q."/>
        </authorList>
    </citation>
    <scope>NUCLEOTIDE SEQUENCE [LARGE SCALE GENOMIC DNA]</scope>
    <source>
        <strain evidence="1">cv. Varoflay</strain>
    </source>
</reference>
<evidence type="ECO:0000313" key="3">
    <source>
        <dbReference type="RefSeq" id="XP_056683330.1"/>
    </source>
</evidence>
<protein>
    <submittedName>
        <fullName evidence="2 3">Uncharacterized protein</fullName>
    </submittedName>
</protein>
<evidence type="ECO:0000313" key="1">
    <source>
        <dbReference type="Proteomes" id="UP000813463"/>
    </source>
</evidence>
<dbReference type="GeneID" id="130459799"/>
<reference evidence="2 3" key="2">
    <citation type="submission" date="2025-05" db="UniProtKB">
        <authorList>
            <consortium name="RefSeq"/>
        </authorList>
    </citation>
    <scope>IDENTIFICATION</scope>
    <source>
        <tissue evidence="2 3">Leaf</tissue>
    </source>
</reference>
<accession>A0ABM3QIZ3</accession>
<proteinExistence type="predicted"/>
<keyword evidence="1" id="KW-1185">Reference proteome</keyword>
<dbReference type="RefSeq" id="XP_056683330.1">
    <property type="nucleotide sequence ID" value="XM_056827352.1"/>
</dbReference>
<sequence>MYLFVVHAMQRTKTKASFWQLMDFINTKLLVELYRMKLLHLLQHVRFIFAIILNLSSAFFSRWACLSFSSLDQDVVHCFCHDLVAMCANKGMICPRMKLNIPFFFEDIWAKC</sequence>
<gene>
    <name evidence="2 3" type="primary">LOC130459799</name>
</gene>
<dbReference type="Proteomes" id="UP000813463">
    <property type="component" value="Chromosome 4"/>
</dbReference>
<organism evidence="1 2">
    <name type="scientific">Spinacia oleracea</name>
    <name type="common">Spinach</name>
    <dbReference type="NCBI Taxonomy" id="3562"/>
    <lineage>
        <taxon>Eukaryota</taxon>
        <taxon>Viridiplantae</taxon>
        <taxon>Streptophyta</taxon>
        <taxon>Embryophyta</taxon>
        <taxon>Tracheophyta</taxon>
        <taxon>Spermatophyta</taxon>
        <taxon>Magnoliopsida</taxon>
        <taxon>eudicotyledons</taxon>
        <taxon>Gunneridae</taxon>
        <taxon>Pentapetalae</taxon>
        <taxon>Caryophyllales</taxon>
        <taxon>Chenopodiaceae</taxon>
        <taxon>Chenopodioideae</taxon>
        <taxon>Anserineae</taxon>
        <taxon>Spinacia</taxon>
    </lineage>
</organism>
<evidence type="ECO:0000313" key="2">
    <source>
        <dbReference type="RefSeq" id="XP_056683329.1"/>
    </source>
</evidence>